<organism evidence="16 17">
    <name type="scientific">Bacteroides ovatus</name>
    <dbReference type="NCBI Taxonomy" id="28116"/>
    <lineage>
        <taxon>Bacteria</taxon>
        <taxon>Pseudomonadati</taxon>
        <taxon>Bacteroidota</taxon>
        <taxon>Bacteroidia</taxon>
        <taxon>Bacteroidales</taxon>
        <taxon>Bacteroidaceae</taxon>
        <taxon>Bacteroides</taxon>
    </lineage>
</organism>
<comment type="subcellular location">
    <subcellularLocation>
        <location evidence="3">Membrane</location>
    </subcellularLocation>
</comment>
<dbReference type="RefSeq" id="WP_118418857.1">
    <property type="nucleotide sequence ID" value="NZ_JAQDLI010000010.1"/>
</dbReference>
<comment type="function">
    <text evidence="2">Catalyzes the conversion of dihydroorotate to orotate with quinone as electron acceptor.</text>
</comment>
<keyword evidence="8" id="KW-0285">Flavoprotein</keyword>
<sequence length="335" mass="37697">MYNLIIRPLLFCIDPEKVHRMLLSWLKFYRYLFPVRACVRGYSRVSDPFSYGHLQFKNRIGLSAGFDKNAEAFDELADFGFGFLEVGTVTPDSQSGNPSPRIFRLVDDESLISRTGFNNCGVDAVRQHIRKYRKHSYVLGVNINKNPFSTGDQIIKDFESTFIHLYDCVDYFTLNWGSIDNDLFAMVLEKLIIFRQAANKRCSIFIKLPADIDEKALDTVISLAYKYSIEGFIATGPTMDRSGLHQAETKQLEKIGNGGVSGRGIGKKSQEVVRYLSEHTDRHFLIIGAGGIMTAEDAAGMISQGADMIQIYSAFIYSGPSIVHKLGNKLKNELK</sequence>
<dbReference type="EC" id="1.3.5.2" evidence="6 14"/>
<evidence type="ECO:0000256" key="3">
    <source>
        <dbReference type="ARBA" id="ARBA00004370"/>
    </source>
</evidence>
<dbReference type="UniPathway" id="UPA00070">
    <property type="reaction ID" value="UER00946"/>
</dbReference>
<comment type="similarity">
    <text evidence="5">Belongs to the dihydroorotate dehydrogenase family. Type 2 subfamily.</text>
</comment>
<dbReference type="Pfam" id="PF01180">
    <property type="entry name" value="DHO_dh"/>
    <property type="match status" value="1"/>
</dbReference>
<dbReference type="NCBIfam" id="NF003652">
    <property type="entry name" value="PRK05286.2-5"/>
    <property type="match status" value="1"/>
</dbReference>
<dbReference type="InterPro" id="IPR005719">
    <property type="entry name" value="Dihydroorotate_DH_2"/>
</dbReference>
<evidence type="ECO:0000256" key="5">
    <source>
        <dbReference type="ARBA" id="ARBA00005359"/>
    </source>
</evidence>
<evidence type="ECO:0000256" key="8">
    <source>
        <dbReference type="ARBA" id="ARBA00022630"/>
    </source>
</evidence>
<evidence type="ECO:0000256" key="2">
    <source>
        <dbReference type="ARBA" id="ARBA00003125"/>
    </source>
</evidence>
<comment type="cofactor">
    <cofactor evidence="1">
        <name>FMN</name>
        <dbReference type="ChEBI" id="CHEBI:58210"/>
    </cofactor>
</comment>
<comment type="catalytic activity">
    <reaction evidence="13">
        <text>(S)-dihydroorotate + a quinone = orotate + a quinol</text>
        <dbReference type="Rhea" id="RHEA:30187"/>
        <dbReference type="ChEBI" id="CHEBI:24646"/>
        <dbReference type="ChEBI" id="CHEBI:30839"/>
        <dbReference type="ChEBI" id="CHEBI:30864"/>
        <dbReference type="ChEBI" id="CHEBI:132124"/>
        <dbReference type="EC" id="1.3.5.2"/>
    </reaction>
</comment>
<evidence type="ECO:0000313" key="17">
    <source>
        <dbReference type="Proteomes" id="UP000266492"/>
    </source>
</evidence>
<keyword evidence="11 16" id="KW-0560">Oxidoreductase</keyword>
<dbReference type="Gene3D" id="3.20.20.70">
    <property type="entry name" value="Aldolase class I"/>
    <property type="match status" value="1"/>
</dbReference>
<dbReference type="Proteomes" id="UP000266492">
    <property type="component" value="Unassembled WGS sequence"/>
</dbReference>
<dbReference type="InterPro" id="IPR013785">
    <property type="entry name" value="Aldolase_TIM"/>
</dbReference>
<accession>A0A395W182</accession>
<evidence type="ECO:0000259" key="15">
    <source>
        <dbReference type="Pfam" id="PF01180"/>
    </source>
</evidence>
<dbReference type="SUPFAM" id="SSF51395">
    <property type="entry name" value="FMN-linked oxidoreductases"/>
    <property type="match status" value="1"/>
</dbReference>
<keyword evidence="10" id="KW-0665">Pyrimidine biosynthesis</keyword>
<gene>
    <name evidence="16" type="ORF">DWX70_13715</name>
</gene>
<evidence type="ECO:0000256" key="11">
    <source>
        <dbReference type="ARBA" id="ARBA00023002"/>
    </source>
</evidence>
<comment type="pathway">
    <text evidence="4">Pyrimidine metabolism; UMP biosynthesis via de novo pathway; orotate from (S)-dihydroorotate (quinone route): step 1/1.</text>
</comment>
<evidence type="ECO:0000256" key="10">
    <source>
        <dbReference type="ARBA" id="ARBA00022975"/>
    </source>
</evidence>
<dbReference type="EMBL" id="QRVZ01000010">
    <property type="protein sequence ID" value="RGS83096.1"/>
    <property type="molecule type" value="Genomic_DNA"/>
</dbReference>
<dbReference type="GO" id="GO:0106430">
    <property type="term" value="F:dihydroorotate dehydrogenase (quinone) activity"/>
    <property type="evidence" value="ECO:0007669"/>
    <property type="project" value="UniProtKB-EC"/>
</dbReference>
<evidence type="ECO:0000256" key="14">
    <source>
        <dbReference type="NCBIfam" id="TIGR01036"/>
    </source>
</evidence>
<evidence type="ECO:0000256" key="13">
    <source>
        <dbReference type="ARBA" id="ARBA00048639"/>
    </source>
</evidence>
<dbReference type="InterPro" id="IPR005720">
    <property type="entry name" value="Dihydroorotate_DH_cat"/>
</dbReference>
<dbReference type="GO" id="GO:0044205">
    <property type="term" value="P:'de novo' UMP biosynthetic process"/>
    <property type="evidence" value="ECO:0007669"/>
    <property type="project" value="UniProtKB-UniPathway"/>
</dbReference>
<dbReference type="NCBIfam" id="TIGR01036">
    <property type="entry name" value="pyrD_sub2"/>
    <property type="match status" value="1"/>
</dbReference>
<dbReference type="PROSITE" id="PS00912">
    <property type="entry name" value="DHODEHASE_2"/>
    <property type="match status" value="1"/>
</dbReference>
<protein>
    <recommendedName>
        <fullName evidence="7 14">Dihydroorotate dehydrogenase (quinone)</fullName>
        <ecNumber evidence="6 14">1.3.5.2</ecNumber>
    </recommendedName>
</protein>
<reference evidence="16 17" key="1">
    <citation type="submission" date="2018-08" db="EMBL/GenBank/DDBJ databases">
        <title>A genome reference for cultivated species of the human gut microbiota.</title>
        <authorList>
            <person name="Zou Y."/>
            <person name="Xue W."/>
            <person name="Luo G."/>
        </authorList>
    </citation>
    <scope>NUCLEOTIDE SEQUENCE [LARGE SCALE GENOMIC DNA]</scope>
    <source>
        <strain evidence="16 17">AF20-9LB</strain>
    </source>
</reference>
<evidence type="ECO:0000256" key="9">
    <source>
        <dbReference type="ARBA" id="ARBA00022643"/>
    </source>
</evidence>
<dbReference type="InterPro" id="IPR001295">
    <property type="entry name" value="Dihydroorotate_DH_CS"/>
</dbReference>
<name>A0A395W182_BACOV</name>
<dbReference type="GO" id="GO:0005737">
    <property type="term" value="C:cytoplasm"/>
    <property type="evidence" value="ECO:0007669"/>
    <property type="project" value="InterPro"/>
</dbReference>
<evidence type="ECO:0000256" key="1">
    <source>
        <dbReference type="ARBA" id="ARBA00001917"/>
    </source>
</evidence>
<dbReference type="AlphaFoldDB" id="A0A395W182"/>
<dbReference type="InterPro" id="IPR050074">
    <property type="entry name" value="DHO_dehydrogenase"/>
</dbReference>
<dbReference type="InterPro" id="IPR012135">
    <property type="entry name" value="Dihydroorotate_DH_1_2"/>
</dbReference>
<dbReference type="PANTHER" id="PTHR48109">
    <property type="entry name" value="DIHYDROOROTATE DEHYDROGENASE (QUINONE), MITOCHONDRIAL-RELATED"/>
    <property type="match status" value="1"/>
</dbReference>
<dbReference type="PROSITE" id="PS00911">
    <property type="entry name" value="DHODEHASE_1"/>
    <property type="match status" value="1"/>
</dbReference>
<evidence type="ECO:0000256" key="4">
    <source>
        <dbReference type="ARBA" id="ARBA00005161"/>
    </source>
</evidence>
<keyword evidence="12" id="KW-0472">Membrane</keyword>
<proteinExistence type="inferred from homology"/>
<feature type="domain" description="Dihydroorotate dehydrogenase catalytic" evidence="15">
    <location>
        <begin position="53"/>
        <end position="334"/>
    </location>
</feature>
<dbReference type="CDD" id="cd04738">
    <property type="entry name" value="DHOD_2_like"/>
    <property type="match status" value="1"/>
</dbReference>
<dbReference type="GO" id="GO:0006207">
    <property type="term" value="P:'de novo' pyrimidine nucleobase biosynthetic process"/>
    <property type="evidence" value="ECO:0007669"/>
    <property type="project" value="UniProtKB-UniRule"/>
</dbReference>
<evidence type="ECO:0000256" key="12">
    <source>
        <dbReference type="ARBA" id="ARBA00023136"/>
    </source>
</evidence>
<evidence type="ECO:0000313" key="16">
    <source>
        <dbReference type="EMBL" id="RGS83096.1"/>
    </source>
</evidence>
<dbReference type="PANTHER" id="PTHR48109:SF4">
    <property type="entry name" value="DIHYDROOROTATE DEHYDROGENASE (QUINONE), MITOCHONDRIAL"/>
    <property type="match status" value="1"/>
</dbReference>
<keyword evidence="9" id="KW-0288">FMN</keyword>
<evidence type="ECO:0000256" key="6">
    <source>
        <dbReference type="ARBA" id="ARBA00012791"/>
    </source>
</evidence>
<dbReference type="GO" id="GO:0005886">
    <property type="term" value="C:plasma membrane"/>
    <property type="evidence" value="ECO:0007669"/>
    <property type="project" value="TreeGrafter"/>
</dbReference>
<dbReference type="PIRSF" id="PIRSF000164">
    <property type="entry name" value="DHO_oxidase"/>
    <property type="match status" value="1"/>
</dbReference>
<evidence type="ECO:0000256" key="7">
    <source>
        <dbReference type="ARBA" id="ARBA00018366"/>
    </source>
</evidence>
<comment type="caution">
    <text evidence="16">The sequence shown here is derived from an EMBL/GenBank/DDBJ whole genome shotgun (WGS) entry which is preliminary data.</text>
</comment>